<organism evidence="5 6">
    <name type="scientific">Subdoligranulum variabile</name>
    <dbReference type="NCBI Taxonomy" id="214851"/>
    <lineage>
        <taxon>Bacteria</taxon>
        <taxon>Bacillati</taxon>
        <taxon>Bacillota</taxon>
        <taxon>Clostridia</taxon>
        <taxon>Eubacteriales</taxon>
        <taxon>Oscillospiraceae</taxon>
        <taxon>Subdoligranulum</taxon>
    </lineage>
</organism>
<reference evidence="5" key="2">
    <citation type="submission" date="2021-09" db="EMBL/GenBank/DDBJ databases">
        <authorList>
            <person name="Gilroy R."/>
        </authorList>
    </citation>
    <scope>NUCLEOTIDE SEQUENCE</scope>
    <source>
        <strain evidence="5">ChiBcec21-2208</strain>
    </source>
</reference>
<evidence type="ECO:0000256" key="1">
    <source>
        <dbReference type="ARBA" id="ARBA00022737"/>
    </source>
</evidence>
<dbReference type="Gene3D" id="1.10.10.10">
    <property type="entry name" value="Winged helix-like DNA-binding domain superfamily/Winged helix DNA-binding domain"/>
    <property type="match status" value="1"/>
</dbReference>
<dbReference type="Pfam" id="PF00874">
    <property type="entry name" value="PRD"/>
    <property type="match status" value="1"/>
</dbReference>
<accession>A0A921ILU4</accession>
<proteinExistence type="predicted"/>
<evidence type="ECO:0000259" key="4">
    <source>
        <dbReference type="PROSITE" id="PS51372"/>
    </source>
</evidence>
<dbReference type="EMBL" id="DYVE01000153">
    <property type="protein sequence ID" value="HJG28162.1"/>
    <property type="molecule type" value="Genomic_DNA"/>
</dbReference>
<dbReference type="InterPro" id="IPR011608">
    <property type="entry name" value="PRD"/>
</dbReference>
<dbReference type="InterPro" id="IPR036388">
    <property type="entry name" value="WH-like_DNA-bd_sf"/>
</dbReference>
<dbReference type="Gene3D" id="1.10.1790.10">
    <property type="entry name" value="PRD domain"/>
    <property type="match status" value="1"/>
</dbReference>
<dbReference type="InterPro" id="IPR036634">
    <property type="entry name" value="PRD_sf"/>
</dbReference>
<keyword evidence="1" id="KW-0677">Repeat</keyword>
<dbReference type="SUPFAM" id="SSF46785">
    <property type="entry name" value="Winged helix' DNA-binding domain"/>
    <property type="match status" value="1"/>
</dbReference>
<dbReference type="SUPFAM" id="SSF63520">
    <property type="entry name" value="PTS-regulatory domain, PRD"/>
    <property type="match status" value="1"/>
</dbReference>
<name>A0A921ILU4_9FIRM</name>
<gene>
    <name evidence="5" type="ORF">K8V20_05910</name>
</gene>
<dbReference type="PANTHER" id="PTHR30185:SF18">
    <property type="entry name" value="TRANSCRIPTIONAL REGULATOR MTLR"/>
    <property type="match status" value="1"/>
</dbReference>
<evidence type="ECO:0000256" key="2">
    <source>
        <dbReference type="ARBA" id="ARBA00023015"/>
    </source>
</evidence>
<dbReference type="GO" id="GO:0006355">
    <property type="term" value="P:regulation of DNA-templated transcription"/>
    <property type="evidence" value="ECO:0007669"/>
    <property type="project" value="InterPro"/>
</dbReference>
<reference evidence="5" key="1">
    <citation type="journal article" date="2021" name="PeerJ">
        <title>Extensive microbial diversity within the chicken gut microbiome revealed by metagenomics and culture.</title>
        <authorList>
            <person name="Gilroy R."/>
            <person name="Ravi A."/>
            <person name="Getino M."/>
            <person name="Pursley I."/>
            <person name="Horton D.L."/>
            <person name="Alikhan N.F."/>
            <person name="Baker D."/>
            <person name="Gharbi K."/>
            <person name="Hall N."/>
            <person name="Watson M."/>
            <person name="Adriaenssens E.M."/>
            <person name="Foster-Nyarko E."/>
            <person name="Jarju S."/>
            <person name="Secka A."/>
            <person name="Antonio M."/>
            <person name="Oren A."/>
            <person name="Chaudhuri R.R."/>
            <person name="La Ragione R."/>
            <person name="Hildebrand F."/>
            <person name="Pallen M.J."/>
        </authorList>
    </citation>
    <scope>NUCLEOTIDE SEQUENCE</scope>
    <source>
        <strain evidence="5">ChiBcec21-2208</strain>
    </source>
</reference>
<dbReference type="PROSITE" id="PS51372">
    <property type="entry name" value="PRD_2"/>
    <property type="match status" value="1"/>
</dbReference>
<sequence>MAVFTDRQRVILATLRNCGGWVTGRDLAESAGTSRRTLQTDIKSINLAAGHPLISSNNRLGYCLADEIPEFSTPQTVVPQGQCSTAKALLLVLLFESDYLHIEELADRLFISRSTVNAHLAQARRIVARNREARLVVSPRRGLWIDAREDTKRLFCAKLMNEDLDYAALLRMPRMAGLSQLEKELQQALPRIFLAENILISGQAFQYFTRFLAISITRSRLGMVMPEAAEARESSPFVCELNRQVGLRTGYQFSVAEQELIRQRIHELNLIAKYPVRDKEILRALSGFEKNLQQLGIPLRFRPELRRNLGDHLKRMCRRILSRHNNVGQYTKEMFTAYPLAVHLIKTCLEPLLGIEIPDSEMDCLVMYVASAMEELGKKMDILLVSNASPAVLYTIQQKIRRMDEGQIGRIEVLPRYAYEEDRQRYLDRNRIYLTTESALSLQTPDFLVLSVFPSAIQLGQVRRAIEAQSQQQRRERQDAMARSYPVKKEPGGCAFYEQELLPRLGAGQRNLSAVTVGDNLLCVIEHGTGGCCELRYFTMEAPLYYRGKRITSLLYAAYRGGEEPMPFFAYLRAVLRKALR</sequence>
<evidence type="ECO:0000256" key="3">
    <source>
        <dbReference type="ARBA" id="ARBA00023163"/>
    </source>
</evidence>
<dbReference type="AlphaFoldDB" id="A0A921ILU4"/>
<dbReference type="InterPro" id="IPR050661">
    <property type="entry name" value="BglG_antiterminators"/>
</dbReference>
<keyword evidence="3" id="KW-0804">Transcription</keyword>
<feature type="domain" description="PRD" evidence="4">
    <location>
        <begin position="275"/>
        <end position="379"/>
    </location>
</feature>
<dbReference type="Pfam" id="PF08279">
    <property type="entry name" value="HTH_11"/>
    <property type="match status" value="1"/>
</dbReference>
<dbReference type="Proteomes" id="UP000782880">
    <property type="component" value="Unassembled WGS sequence"/>
</dbReference>
<keyword evidence="2" id="KW-0805">Transcription regulation</keyword>
<dbReference type="PANTHER" id="PTHR30185">
    <property type="entry name" value="CRYPTIC BETA-GLUCOSIDE BGL OPERON ANTITERMINATOR"/>
    <property type="match status" value="1"/>
</dbReference>
<dbReference type="InterPro" id="IPR013196">
    <property type="entry name" value="HTH_11"/>
</dbReference>
<evidence type="ECO:0000313" key="5">
    <source>
        <dbReference type="EMBL" id="HJG28162.1"/>
    </source>
</evidence>
<dbReference type="InterPro" id="IPR036390">
    <property type="entry name" value="WH_DNA-bd_sf"/>
</dbReference>
<protein>
    <submittedName>
        <fullName evidence="5">HTH domain-containing protein</fullName>
    </submittedName>
</protein>
<evidence type="ECO:0000313" key="6">
    <source>
        <dbReference type="Proteomes" id="UP000782880"/>
    </source>
</evidence>
<comment type="caution">
    <text evidence="5">The sequence shown here is derived from an EMBL/GenBank/DDBJ whole genome shotgun (WGS) entry which is preliminary data.</text>
</comment>